<dbReference type="Gene3D" id="2.130.10.30">
    <property type="entry name" value="Regulator of chromosome condensation 1/beta-lactamase-inhibitor protein II"/>
    <property type="match status" value="1"/>
</dbReference>
<dbReference type="Proteomes" id="UP000007800">
    <property type="component" value="Unassembled WGS sequence"/>
</dbReference>
<evidence type="ECO:0000256" key="2">
    <source>
        <dbReference type="PROSITE-ProRule" id="PRU00235"/>
    </source>
</evidence>
<dbReference type="PANTHER" id="PTHR22870">
    <property type="entry name" value="REGULATOR OF CHROMOSOME CONDENSATION"/>
    <property type="match status" value="1"/>
</dbReference>
<dbReference type="OMA" id="WIVARVH"/>
<dbReference type="InterPro" id="IPR000408">
    <property type="entry name" value="Reg_chr_condens"/>
</dbReference>
<protein>
    <submittedName>
        <fullName evidence="4">Regulator of chromosome condensation, putative</fullName>
    </submittedName>
</protein>
<dbReference type="GeneID" id="9039169"/>
<dbReference type="Pfam" id="PF00415">
    <property type="entry name" value="RCC1"/>
    <property type="match status" value="1"/>
</dbReference>
<keyword evidence="1" id="KW-0677">Repeat</keyword>
<feature type="compositionally biased region" description="Basic and acidic residues" evidence="3">
    <location>
        <begin position="696"/>
        <end position="710"/>
    </location>
</feature>
<feature type="compositionally biased region" description="Low complexity" evidence="3">
    <location>
        <begin position="711"/>
        <end position="722"/>
    </location>
</feature>
<dbReference type="InParanoid" id="C5KXR0"/>
<evidence type="ECO:0000313" key="5">
    <source>
        <dbReference type="Proteomes" id="UP000007800"/>
    </source>
</evidence>
<gene>
    <name evidence="4" type="ORF">Pmar_PMAR000828</name>
</gene>
<evidence type="ECO:0000256" key="1">
    <source>
        <dbReference type="ARBA" id="ARBA00022737"/>
    </source>
</evidence>
<evidence type="ECO:0000256" key="3">
    <source>
        <dbReference type="SAM" id="MobiDB-lite"/>
    </source>
</evidence>
<feature type="repeat" description="RCC1" evidence="2">
    <location>
        <begin position="147"/>
        <end position="198"/>
    </location>
</feature>
<feature type="compositionally biased region" description="Basic residues" evidence="3">
    <location>
        <begin position="793"/>
        <end position="813"/>
    </location>
</feature>
<dbReference type="InterPro" id="IPR009091">
    <property type="entry name" value="RCC1/BLIP-II"/>
</dbReference>
<proteinExistence type="predicted"/>
<feature type="region of interest" description="Disordered" evidence="3">
    <location>
        <begin position="783"/>
        <end position="824"/>
    </location>
</feature>
<feature type="region of interest" description="Disordered" evidence="3">
    <location>
        <begin position="602"/>
        <end position="671"/>
    </location>
</feature>
<evidence type="ECO:0000313" key="4">
    <source>
        <dbReference type="EMBL" id="EER10784.1"/>
    </source>
</evidence>
<accession>C5KXR0</accession>
<organism evidence="5">
    <name type="scientific">Perkinsus marinus (strain ATCC 50983 / TXsc)</name>
    <dbReference type="NCBI Taxonomy" id="423536"/>
    <lineage>
        <taxon>Eukaryota</taxon>
        <taxon>Sar</taxon>
        <taxon>Alveolata</taxon>
        <taxon>Perkinsozoa</taxon>
        <taxon>Perkinsea</taxon>
        <taxon>Perkinsida</taxon>
        <taxon>Perkinsidae</taxon>
        <taxon>Perkinsus</taxon>
    </lineage>
</organism>
<dbReference type="RefSeq" id="XP_002778989.1">
    <property type="nucleotide sequence ID" value="XM_002778943.1"/>
</dbReference>
<feature type="region of interest" description="Disordered" evidence="3">
    <location>
        <begin position="684"/>
        <end position="735"/>
    </location>
</feature>
<feature type="region of interest" description="Disordered" evidence="3">
    <location>
        <begin position="549"/>
        <end position="583"/>
    </location>
</feature>
<dbReference type="OrthoDB" id="8068875at2759"/>
<keyword evidence="5" id="KW-1185">Reference proteome</keyword>
<name>C5KXR0_PERM5</name>
<dbReference type="EMBL" id="GG677256">
    <property type="protein sequence ID" value="EER10784.1"/>
    <property type="molecule type" value="Genomic_DNA"/>
</dbReference>
<reference evidence="4 5" key="1">
    <citation type="submission" date="2008-07" db="EMBL/GenBank/DDBJ databases">
        <authorList>
            <person name="El-Sayed N."/>
            <person name="Caler E."/>
            <person name="Inman J."/>
            <person name="Amedeo P."/>
            <person name="Hass B."/>
            <person name="Wortman J."/>
        </authorList>
    </citation>
    <scope>NUCLEOTIDE SEQUENCE [LARGE SCALE GENOMIC DNA]</scope>
    <source>
        <strain evidence="5">ATCC 50983 / TXsc</strain>
    </source>
</reference>
<dbReference type="AlphaFoldDB" id="C5KXR0"/>
<feature type="repeat" description="RCC1" evidence="2">
    <location>
        <begin position="200"/>
        <end position="249"/>
    </location>
</feature>
<dbReference type="InterPro" id="IPR051210">
    <property type="entry name" value="Ub_ligase/GEF_domain"/>
</dbReference>
<dbReference type="PROSITE" id="PS50012">
    <property type="entry name" value="RCC1_3"/>
    <property type="match status" value="2"/>
</dbReference>
<dbReference type="SUPFAM" id="SSF50985">
    <property type="entry name" value="RCC1/BLIP-II"/>
    <property type="match status" value="1"/>
</dbReference>
<feature type="compositionally biased region" description="Basic and acidic residues" evidence="3">
    <location>
        <begin position="602"/>
        <end position="617"/>
    </location>
</feature>
<feature type="compositionally biased region" description="Low complexity" evidence="3">
    <location>
        <begin position="633"/>
        <end position="649"/>
    </location>
</feature>
<feature type="compositionally biased region" description="Polar residues" evidence="3">
    <location>
        <begin position="651"/>
        <end position="664"/>
    </location>
</feature>
<dbReference type="PANTHER" id="PTHR22870:SF408">
    <property type="entry name" value="OS09G0560450 PROTEIN"/>
    <property type="match status" value="1"/>
</dbReference>
<sequence length="1084" mass="117420">MVNEDLPRTGGARPSPPLIRALDALSRGEDLTVDDIVSWLYTWGKTTNLALGYGQFSHSADQNRARQVVFPNGEVPAAISCSAFHTVCVCQSGHVAVWGFGQGHRLATGDAQSRVDPVLLGSGRFSGVPITKALASVDNSMFLDAEGHAYLAGSNKFGQCGRSLHVDVCKVPTIVKHLTSPCCDIAIGDKHCMVVDADTQMVLAWGDNSAGQLGVDFTQASVEPQTVSRLRGVGRVFANGTLSAALRGNGSELYIWGGGVCPLPTRVRVETATEGKAGRDGWTVQAISGAVFVSIALPRGSSRIVLLSAAGDLYTVDLPTVRDPKLQGGYSLVARCAHHFDDADVTAHSVCIFGDRCLVQMEDGRIFASRLRDLTQWEDIGTEVGLGQAVAISGSPSHAVALVKSNLPIIPRSPRGRVPGLQVLAQCQLARSDVHIGSIMKATYELCVADALACGFVRFPLLVDYCIVTFLCNILLLYAKSPDTVIRLLKCLAPLLRHVVARRERGELSLYYQGLYDRPADILNTLLSQEDAVQHMVSHMAVLRHEEEGAEAATVVEEKPKETGGRATSAAVGGSLDSLEHRQQKRLDAVVRKQEVLTEGVRRKSIGDGGNRPEWKEVQTVQAKAAREGQPKSPSSASRSRAGSGCMSSPRLRSTSNISDSGPQPRTPTLGDFIFTATRAPPQVHARSCPWASSPKKSEARLSEVIEEQRASSSSSSSSASARLPNDRCSWGMDVTPGVRRPSALTAVMEEERAAREAVRLVEEFERSEREARRLAAIEEAAALQRHQEDHPRRQRRPQGHGRHGKGKGRGKGRWVEDPPRAPTETATAVRKFYTTWLGTYGPPEKIELCDPEGSLVCIYAQRDAALLAVDWMHQSRPVVAGTRGNARDGQVIATLASNRRELHTVDGRKIYSYEGVLPFTVTNGQLSDSRVTMIICLENLPPETTCEEVYAVVGRFSRSVYIPPETQAGGKVMCSFRSSGEAHLFMAAVNYACGDGAVYLAEETYRNFVPRSWIVARVHAYKYKAPLIRSRKDCLPFGLGGGLDVESFLFRGSFDNASVVDGTQPLQGIGCVIEYYEGEAGRG</sequence>